<feature type="transmembrane region" description="Helical" evidence="1">
    <location>
        <begin position="77"/>
        <end position="100"/>
    </location>
</feature>
<feature type="transmembrane region" description="Helical" evidence="1">
    <location>
        <begin position="34"/>
        <end position="57"/>
    </location>
</feature>
<dbReference type="EMBL" id="AP019377">
    <property type="protein sequence ID" value="BBH92261.1"/>
    <property type="molecule type" value="Genomic_DNA"/>
</dbReference>
<feature type="transmembrane region" description="Helical" evidence="1">
    <location>
        <begin position="189"/>
        <end position="210"/>
    </location>
</feature>
<dbReference type="GO" id="GO:0004175">
    <property type="term" value="F:endopeptidase activity"/>
    <property type="evidence" value="ECO:0007669"/>
    <property type="project" value="UniProtKB-ARBA"/>
</dbReference>
<feature type="transmembrane region" description="Helical" evidence="1">
    <location>
        <begin position="132"/>
        <end position="150"/>
    </location>
</feature>
<keyword evidence="1" id="KW-0472">Membrane</keyword>
<name>A0A455SYM9_9CHLR</name>
<protein>
    <recommendedName>
        <fullName evidence="2">CAAX prenyl protease 2/Lysostaphin resistance protein A-like domain-containing protein</fullName>
    </recommendedName>
</protein>
<dbReference type="GO" id="GO:0080120">
    <property type="term" value="P:CAAX-box protein maturation"/>
    <property type="evidence" value="ECO:0007669"/>
    <property type="project" value="UniProtKB-ARBA"/>
</dbReference>
<dbReference type="AlphaFoldDB" id="A0A455SYM9"/>
<proteinExistence type="predicted"/>
<accession>A0A455SYM9</accession>
<feature type="transmembrane region" description="Helical" evidence="1">
    <location>
        <begin position="162"/>
        <end position="182"/>
    </location>
</feature>
<evidence type="ECO:0000256" key="1">
    <source>
        <dbReference type="SAM" id="Phobius"/>
    </source>
</evidence>
<gene>
    <name evidence="3" type="ORF">KTA_04600</name>
</gene>
<feature type="domain" description="CAAX prenyl protease 2/Lysostaphin resistance protein A-like" evidence="2">
    <location>
        <begin position="135"/>
        <end position="227"/>
    </location>
</feature>
<evidence type="ECO:0000313" key="3">
    <source>
        <dbReference type="EMBL" id="BBH92261.1"/>
    </source>
</evidence>
<keyword evidence="1" id="KW-0812">Transmembrane</keyword>
<sequence length="233" mass="25240">MLLQYGLCRRLLMAAARRLAEQLPLSLHYPTRDLALTLAVAGAGLTALGIAWAVSWANGQNLPGLFTEHLLLLQLPIGVLLGLGEASVSMLLSSLALALFRLWRQRQIGPGIVNELRAIGRAGWVRAYRQTLQIWPAPVGWAIITLALLGEELLFRGLAARLLAPEGFPLALVTSTLLFVAVQEQGMPSWFSALPAMCGALVIGPINAWLLMTVPNILPLVLAHLTFFTVMIL</sequence>
<reference evidence="3" key="1">
    <citation type="submission" date="2018-12" db="EMBL/GenBank/DDBJ databases">
        <title>Novel natural products biosynthetic potential of the class Ktedonobacteria.</title>
        <authorList>
            <person name="Zheng Y."/>
            <person name="Saitou A."/>
            <person name="Wang C.M."/>
            <person name="Toyoda A."/>
            <person name="Minakuchi Y."/>
            <person name="Sekiguchi Y."/>
            <person name="Ueda K."/>
            <person name="Takano H."/>
            <person name="Sakai Y."/>
            <person name="Yokota A."/>
            <person name="Yabe S."/>
        </authorList>
    </citation>
    <scope>NUCLEOTIDE SEQUENCE</scope>
    <source>
        <strain evidence="3">A3-2</strain>
    </source>
</reference>
<dbReference type="InterPro" id="IPR003675">
    <property type="entry name" value="Rce1/LyrA-like_dom"/>
</dbReference>
<organism evidence="3">
    <name type="scientific">Thermogemmatispora argillosa</name>
    <dbReference type="NCBI Taxonomy" id="2045280"/>
    <lineage>
        <taxon>Bacteria</taxon>
        <taxon>Bacillati</taxon>
        <taxon>Chloroflexota</taxon>
        <taxon>Ktedonobacteria</taxon>
        <taxon>Thermogemmatisporales</taxon>
        <taxon>Thermogemmatisporaceae</taxon>
        <taxon>Thermogemmatispora</taxon>
    </lineage>
</organism>
<evidence type="ECO:0000259" key="2">
    <source>
        <dbReference type="Pfam" id="PF02517"/>
    </source>
</evidence>
<keyword evidence="1" id="KW-1133">Transmembrane helix</keyword>
<dbReference type="Pfam" id="PF02517">
    <property type="entry name" value="Rce1-like"/>
    <property type="match status" value="1"/>
</dbReference>